<feature type="active site" description="Nucleophile" evidence="4">
    <location>
        <position position="198"/>
    </location>
</feature>
<dbReference type="EC" id="3.3.2.10" evidence="6"/>
<dbReference type="PANTHER" id="PTHR21661:SF35">
    <property type="entry name" value="EPOXIDE HYDROLASE"/>
    <property type="match status" value="1"/>
</dbReference>
<dbReference type="Gene3D" id="3.40.50.1820">
    <property type="entry name" value="alpha/beta hydrolase"/>
    <property type="match status" value="1"/>
</dbReference>
<dbReference type="GO" id="GO:0097176">
    <property type="term" value="P:epoxide metabolic process"/>
    <property type="evidence" value="ECO:0007669"/>
    <property type="project" value="TreeGrafter"/>
</dbReference>
<evidence type="ECO:0000256" key="2">
    <source>
        <dbReference type="ARBA" id="ARBA00022797"/>
    </source>
</evidence>
<feature type="domain" description="Epoxide hydrolase N-terminal" evidence="5">
    <location>
        <begin position="24"/>
        <end position="129"/>
    </location>
</feature>
<dbReference type="PIRSF" id="PIRSF001112">
    <property type="entry name" value="Epoxide_hydrolase"/>
    <property type="match status" value="1"/>
</dbReference>
<reference evidence="6 7" key="1">
    <citation type="submission" date="2017-06" db="EMBL/GenBank/DDBJ databases">
        <authorList>
            <person name="Kim H.J."/>
            <person name="Triplett B.A."/>
        </authorList>
    </citation>
    <scope>NUCLEOTIDE SEQUENCE [LARGE SCALE GENOMIC DNA]</scope>
    <source>
        <strain evidence="6">FRACA_ARgP5</strain>
    </source>
</reference>
<comment type="similarity">
    <text evidence="1">Belongs to the peptidase S33 family.</text>
</comment>
<dbReference type="SUPFAM" id="SSF53474">
    <property type="entry name" value="alpha/beta-Hydrolases"/>
    <property type="match status" value="1"/>
</dbReference>
<gene>
    <name evidence="6" type="ORF">FRACA_980022</name>
</gene>
<dbReference type="Proteomes" id="UP000234331">
    <property type="component" value="Unassembled WGS sequence"/>
</dbReference>
<evidence type="ECO:0000313" key="6">
    <source>
        <dbReference type="EMBL" id="SNQ52259.1"/>
    </source>
</evidence>
<dbReference type="EMBL" id="FZMO01000567">
    <property type="protein sequence ID" value="SNQ52259.1"/>
    <property type="molecule type" value="Genomic_DNA"/>
</dbReference>
<dbReference type="PRINTS" id="PR00412">
    <property type="entry name" value="EPOXHYDRLASE"/>
</dbReference>
<dbReference type="InterPro" id="IPR029058">
    <property type="entry name" value="AB_hydrolase_fold"/>
</dbReference>
<feature type="active site" description="Proton donor" evidence="4">
    <location>
        <position position="327"/>
    </location>
</feature>
<evidence type="ECO:0000256" key="4">
    <source>
        <dbReference type="PIRSR" id="PIRSR001112-1"/>
    </source>
</evidence>
<dbReference type="GO" id="GO:0004301">
    <property type="term" value="F:epoxide hydrolase activity"/>
    <property type="evidence" value="ECO:0007669"/>
    <property type="project" value="UniProtKB-EC"/>
</dbReference>
<dbReference type="InterPro" id="IPR010497">
    <property type="entry name" value="Epoxide_hydro_N"/>
</dbReference>
<proteinExistence type="inferred from homology"/>
<dbReference type="Pfam" id="PF06441">
    <property type="entry name" value="EHN"/>
    <property type="match status" value="1"/>
</dbReference>
<keyword evidence="2" id="KW-0058">Aromatic hydrocarbons catabolism</keyword>
<protein>
    <submittedName>
        <fullName evidence="6">Putative epoxide hydrolase</fullName>
        <ecNumber evidence="6">3.3.2.10</ecNumber>
    </submittedName>
</protein>
<evidence type="ECO:0000259" key="5">
    <source>
        <dbReference type="Pfam" id="PF06441"/>
    </source>
</evidence>
<evidence type="ECO:0000313" key="7">
    <source>
        <dbReference type="Proteomes" id="UP000234331"/>
    </source>
</evidence>
<sequence>MTTRVPLPTQATPTATGSAGTCAVEPFTVAVSQADLDDLRDRLARTRWADELPGAGWDYGTPVSYLRELCAYWADGFDWPAAQTRLNSWPQAVATVDGLRVHFLHVRSPEPDALPMILTHGWPGSVAEFLDVIGPLTDPRAHGGDPADAFHLVVPSLPGFGFSGPTTRRGVHGRVIADAFGRIMATLGYDRYVAQGGDIGALISALLAERDPAAVPAFHLNLLPVGPADPTNPFAGLDGEDLALAQRTFGFLAHDAGYWRIQETRPQTVTTGLLDSPAAQAAWIVEKFRAWTDCDGDVESAFTRDQLLTNISVYWFTATANSSARFYYENNGPGRAQELPRTDVPCGYAEFPGEHFRMPRAYAEGRLNVVSWQPMARGGHFAALQVPDLYVDEIRRFFRDYR</sequence>
<organism evidence="6 7">
    <name type="scientific">Frankia canadensis</name>
    <dbReference type="NCBI Taxonomy" id="1836972"/>
    <lineage>
        <taxon>Bacteria</taxon>
        <taxon>Bacillati</taxon>
        <taxon>Actinomycetota</taxon>
        <taxon>Actinomycetes</taxon>
        <taxon>Frankiales</taxon>
        <taxon>Frankiaceae</taxon>
        <taxon>Frankia</taxon>
    </lineage>
</organism>
<dbReference type="AlphaFoldDB" id="A0A2I2L2W3"/>
<keyword evidence="3 6" id="KW-0378">Hydrolase</keyword>
<dbReference type="InterPro" id="IPR000639">
    <property type="entry name" value="Epox_hydrolase-like"/>
</dbReference>
<keyword evidence="7" id="KW-1185">Reference proteome</keyword>
<dbReference type="InterPro" id="IPR016292">
    <property type="entry name" value="Epoxide_hydrolase"/>
</dbReference>
<name>A0A2I2L2W3_9ACTN</name>
<evidence type="ECO:0000256" key="1">
    <source>
        <dbReference type="ARBA" id="ARBA00010088"/>
    </source>
</evidence>
<dbReference type="PANTHER" id="PTHR21661">
    <property type="entry name" value="EPOXIDE HYDROLASE 1-RELATED"/>
    <property type="match status" value="1"/>
</dbReference>
<accession>A0A2I2L2W3</accession>
<feature type="active site" description="Proton acceptor" evidence="4">
    <location>
        <position position="380"/>
    </location>
</feature>
<evidence type="ECO:0000256" key="3">
    <source>
        <dbReference type="ARBA" id="ARBA00022801"/>
    </source>
</evidence>